<organism evidence="3 4">
    <name type="scientific">Planktosalinus lacus</name>
    <dbReference type="NCBI Taxonomy" id="1526573"/>
    <lineage>
        <taxon>Bacteria</taxon>
        <taxon>Pseudomonadati</taxon>
        <taxon>Bacteroidota</taxon>
        <taxon>Flavobacteriia</taxon>
        <taxon>Flavobacteriales</taxon>
        <taxon>Flavobacteriaceae</taxon>
        <taxon>Planktosalinus</taxon>
    </lineage>
</organism>
<dbReference type="SUPFAM" id="SSF55797">
    <property type="entry name" value="PR-1-like"/>
    <property type="match status" value="1"/>
</dbReference>
<dbReference type="CDD" id="cd05379">
    <property type="entry name" value="CAP_bacterial"/>
    <property type="match status" value="1"/>
</dbReference>
<accession>A0A8J2V4S1</accession>
<proteinExistence type="predicted"/>
<gene>
    <name evidence="3" type="ORF">GCM10011312_01800</name>
</gene>
<protein>
    <recommendedName>
        <fullName evidence="2">SCP domain-containing protein</fullName>
    </recommendedName>
</protein>
<keyword evidence="1" id="KW-0732">Signal</keyword>
<feature type="chain" id="PRO_5035276941" description="SCP domain-containing protein" evidence="1">
    <location>
        <begin position="22"/>
        <end position="167"/>
    </location>
</feature>
<evidence type="ECO:0000259" key="2">
    <source>
        <dbReference type="Pfam" id="PF00188"/>
    </source>
</evidence>
<name>A0A8J2V4S1_9FLAO</name>
<dbReference type="AlphaFoldDB" id="A0A8J2V4S1"/>
<dbReference type="PROSITE" id="PS51257">
    <property type="entry name" value="PROKAR_LIPOPROTEIN"/>
    <property type="match status" value="1"/>
</dbReference>
<sequence>MKTKLHGLLVLAMLVVFTSCSKDEIDQADDLNYEVDLNIVQKNDLEMSKDILDLVNDHRNSIGLTPLTMDQQYASAYAVDHTDYMIALSQINHDNFHLRSKALKDKGAMRVGENVAYGYDDAASVVSSWLNSPSHREIIEGNYTHSGFGVFKDHKGRYFFTQLFYLK</sequence>
<dbReference type="Gene3D" id="3.40.33.10">
    <property type="entry name" value="CAP"/>
    <property type="match status" value="1"/>
</dbReference>
<dbReference type="InterPro" id="IPR035940">
    <property type="entry name" value="CAP_sf"/>
</dbReference>
<dbReference type="Pfam" id="PF00188">
    <property type="entry name" value="CAP"/>
    <property type="match status" value="1"/>
</dbReference>
<dbReference type="PANTHER" id="PTHR31157">
    <property type="entry name" value="SCP DOMAIN-CONTAINING PROTEIN"/>
    <property type="match status" value="1"/>
</dbReference>
<reference evidence="3" key="2">
    <citation type="submission" date="2020-09" db="EMBL/GenBank/DDBJ databases">
        <authorList>
            <person name="Sun Q."/>
            <person name="Zhou Y."/>
        </authorList>
    </citation>
    <scope>NUCLEOTIDE SEQUENCE</scope>
    <source>
        <strain evidence="3">CGMCC 1.12924</strain>
    </source>
</reference>
<keyword evidence="4" id="KW-1185">Reference proteome</keyword>
<dbReference type="InterPro" id="IPR014044">
    <property type="entry name" value="CAP_dom"/>
</dbReference>
<reference evidence="3" key="1">
    <citation type="journal article" date="2014" name="Int. J. Syst. Evol. Microbiol.">
        <title>Complete genome sequence of Corynebacterium casei LMG S-19264T (=DSM 44701T), isolated from a smear-ripened cheese.</title>
        <authorList>
            <consortium name="US DOE Joint Genome Institute (JGI-PGF)"/>
            <person name="Walter F."/>
            <person name="Albersmeier A."/>
            <person name="Kalinowski J."/>
            <person name="Ruckert C."/>
        </authorList>
    </citation>
    <scope>NUCLEOTIDE SEQUENCE</scope>
    <source>
        <strain evidence="3">CGMCC 1.12924</strain>
    </source>
</reference>
<dbReference type="EMBL" id="BMGK01000001">
    <property type="protein sequence ID" value="GGD81106.1"/>
    <property type="molecule type" value="Genomic_DNA"/>
</dbReference>
<evidence type="ECO:0000313" key="4">
    <source>
        <dbReference type="Proteomes" id="UP000652231"/>
    </source>
</evidence>
<evidence type="ECO:0000256" key="1">
    <source>
        <dbReference type="SAM" id="SignalP"/>
    </source>
</evidence>
<dbReference type="Proteomes" id="UP000652231">
    <property type="component" value="Unassembled WGS sequence"/>
</dbReference>
<evidence type="ECO:0000313" key="3">
    <source>
        <dbReference type="EMBL" id="GGD81106.1"/>
    </source>
</evidence>
<dbReference type="PANTHER" id="PTHR31157:SF1">
    <property type="entry name" value="SCP DOMAIN-CONTAINING PROTEIN"/>
    <property type="match status" value="1"/>
</dbReference>
<feature type="domain" description="SCP" evidence="2">
    <location>
        <begin position="52"/>
        <end position="164"/>
    </location>
</feature>
<comment type="caution">
    <text evidence="3">The sequence shown here is derived from an EMBL/GenBank/DDBJ whole genome shotgun (WGS) entry which is preliminary data.</text>
</comment>
<dbReference type="RefSeq" id="WP_188438536.1">
    <property type="nucleotide sequence ID" value="NZ_BMGK01000001.1"/>
</dbReference>
<feature type="signal peptide" evidence="1">
    <location>
        <begin position="1"/>
        <end position="21"/>
    </location>
</feature>